<protein>
    <submittedName>
        <fullName evidence="1">Uncharacterized protein</fullName>
    </submittedName>
</protein>
<dbReference type="Proteomes" id="UP000634805">
    <property type="component" value="Unassembled WGS sequence"/>
</dbReference>
<proteinExistence type="predicted"/>
<comment type="caution">
    <text evidence="1">The sequence shown here is derived from an EMBL/GenBank/DDBJ whole genome shotgun (WGS) entry which is preliminary data.</text>
</comment>
<evidence type="ECO:0000313" key="2">
    <source>
        <dbReference type="Proteomes" id="UP000634805"/>
    </source>
</evidence>
<evidence type="ECO:0000313" key="1">
    <source>
        <dbReference type="EMBL" id="CAD6491972.1"/>
    </source>
</evidence>
<sequence>MKNIKYMNEEVVIKKAIEVLIKELGPVEAIRFINIPKRKGMESIKRHRKWQQMLDKSMFFDDIFAE</sequence>
<gene>
    <name evidence="1" type="ORF">EMLJLAPB_00207</name>
</gene>
<accession>A0A811T8J1</accession>
<organism evidence="1 2">
    <name type="scientific">Candidatus Argoarchaeum ethanivorans</name>
    <dbReference type="NCBI Taxonomy" id="2608793"/>
    <lineage>
        <taxon>Archaea</taxon>
        <taxon>Methanobacteriati</taxon>
        <taxon>Methanobacteriota</taxon>
        <taxon>Stenosarchaea group</taxon>
        <taxon>Methanomicrobia</taxon>
        <taxon>Methanosarcinales</taxon>
        <taxon>Methanosarcinales incertae sedis</taxon>
        <taxon>GOM Arc I cluster</taxon>
        <taxon>Candidatus Argoarchaeum</taxon>
    </lineage>
</organism>
<dbReference type="AlphaFoldDB" id="A0A811T8J1"/>
<dbReference type="EMBL" id="CAJHIS010000003">
    <property type="protein sequence ID" value="CAD6491972.1"/>
    <property type="molecule type" value="Genomic_DNA"/>
</dbReference>
<name>A0A811T8J1_9EURY</name>
<reference evidence="1" key="1">
    <citation type="submission" date="2020-10" db="EMBL/GenBank/DDBJ databases">
        <authorList>
            <person name="Hahn C.J."/>
            <person name="Laso-Perez R."/>
            <person name="Vulcano F."/>
            <person name="Vaziourakis K.-M."/>
            <person name="Stokke R."/>
            <person name="Steen I.H."/>
            <person name="Teske A."/>
            <person name="Boetius A."/>
            <person name="Liebeke M."/>
            <person name="Amann R."/>
            <person name="Knittel K."/>
        </authorList>
    </citation>
    <scope>NUCLEOTIDE SEQUENCE</scope>
    <source>
        <strain evidence="1">Gfbio:e3339647-f889-4370-9287-4fb5cb688e4c:AG392D22_GoMArc1</strain>
    </source>
</reference>